<dbReference type="Proteomes" id="UP000193144">
    <property type="component" value="Unassembled WGS sequence"/>
</dbReference>
<dbReference type="AlphaFoldDB" id="A0A1Y1ZTE6"/>
<name>A0A1Y1ZTE6_9PLEO</name>
<organism evidence="6 7">
    <name type="scientific">Clohesyomyces aquaticus</name>
    <dbReference type="NCBI Taxonomy" id="1231657"/>
    <lineage>
        <taxon>Eukaryota</taxon>
        <taxon>Fungi</taxon>
        <taxon>Dikarya</taxon>
        <taxon>Ascomycota</taxon>
        <taxon>Pezizomycotina</taxon>
        <taxon>Dothideomycetes</taxon>
        <taxon>Pleosporomycetidae</taxon>
        <taxon>Pleosporales</taxon>
        <taxon>Lindgomycetaceae</taxon>
        <taxon>Clohesyomyces</taxon>
    </lineage>
</organism>
<evidence type="ECO:0000313" key="7">
    <source>
        <dbReference type="Proteomes" id="UP000193144"/>
    </source>
</evidence>
<dbReference type="STRING" id="1231657.A0A1Y1ZTE6"/>
<feature type="coiled-coil region" evidence="5">
    <location>
        <begin position="104"/>
        <end position="131"/>
    </location>
</feature>
<keyword evidence="3" id="KW-0687">Ribonucleoprotein</keyword>
<dbReference type="PANTHER" id="PTHR12059">
    <property type="entry name" value="RIBOSOMAL PROTEIN L23-RELATED"/>
    <property type="match status" value="1"/>
</dbReference>
<evidence type="ECO:0000256" key="2">
    <source>
        <dbReference type="ARBA" id="ARBA00022980"/>
    </source>
</evidence>
<dbReference type="SUPFAM" id="SSF54189">
    <property type="entry name" value="Ribosomal proteins S24e, L23 and L15e"/>
    <property type="match status" value="1"/>
</dbReference>
<dbReference type="InterPro" id="IPR012677">
    <property type="entry name" value="Nucleotide-bd_a/b_plait_sf"/>
</dbReference>
<reference evidence="6 7" key="1">
    <citation type="submission" date="2016-07" db="EMBL/GenBank/DDBJ databases">
        <title>Pervasive Adenine N6-methylation of Active Genes in Fungi.</title>
        <authorList>
            <consortium name="DOE Joint Genome Institute"/>
            <person name="Mondo S.J."/>
            <person name="Dannebaum R.O."/>
            <person name="Kuo R.C."/>
            <person name="Labutti K."/>
            <person name="Haridas S."/>
            <person name="Kuo A."/>
            <person name="Salamov A."/>
            <person name="Ahrendt S.R."/>
            <person name="Lipzen A."/>
            <person name="Sullivan W."/>
            <person name="Andreopoulos W.B."/>
            <person name="Clum A."/>
            <person name="Lindquist E."/>
            <person name="Daum C."/>
            <person name="Ramamoorthy G.K."/>
            <person name="Gryganskyi A."/>
            <person name="Culley D."/>
            <person name="Magnuson J.K."/>
            <person name="James T.Y."/>
            <person name="O'Malley M.A."/>
            <person name="Stajich J.E."/>
            <person name="Spatafora J.W."/>
            <person name="Visel A."/>
            <person name="Grigoriev I.V."/>
        </authorList>
    </citation>
    <scope>NUCLEOTIDE SEQUENCE [LARGE SCALE GENOMIC DNA]</scope>
    <source>
        <strain evidence="6 7">CBS 115471</strain>
    </source>
</reference>
<evidence type="ECO:0000256" key="5">
    <source>
        <dbReference type="SAM" id="Coils"/>
    </source>
</evidence>
<dbReference type="EMBL" id="MCFA01000041">
    <property type="protein sequence ID" value="ORY13516.1"/>
    <property type="molecule type" value="Genomic_DNA"/>
</dbReference>
<dbReference type="GO" id="GO:0005762">
    <property type="term" value="C:mitochondrial large ribosomal subunit"/>
    <property type="evidence" value="ECO:0007669"/>
    <property type="project" value="TreeGrafter"/>
</dbReference>
<comment type="similarity">
    <text evidence="1">Belongs to the universal ribosomal protein uL23 family.</text>
</comment>
<sequence>MAWAKSLAAGRPFLKVKPFRTPFGGVQVPKRVKVKASSSDPKNLATLRKLEETLADTRIDEAQKKQKVIPYYRSLFKLRNIEEKHYSIEWVRQRYVEIEVKRREREVEKRAERARAQLKSLQGIRQRKLEEAKTLRRLTPPIIRWGEKKVFLPSALVVLIRPRLSTTPFRARFRVPLNFSKFDLRDYLYHGYGVKCTNIRVYVQQQPVQDTNDAPRRWFRPQAHKYMTIEMPNAFVWPTTPQNLDPWGVKEREKAGKIGEEEGRGKAFSREEVEGLRRQAREFLERKVSWEPSRTALAMEGEFRVRV</sequence>
<evidence type="ECO:0000256" key="4">
    <source>
        <dbReference type="ARBA" id="ARBA00039977"/>
    </source>
</evidence>
<evidence type="ECO:0000256" key="3">
    <source>
        <dbReference type="ARBA" id="ARBA00023274"/>
    </source>
</evidence>
<protein>
    <recommendedName>
        <fullName evidence="4">Large ribosomal subunit protein uL23m</fullName>
    </recommendedName>
</protein>
<dbReference type="Gene3D" id="3.30.70.330">
    <property type="match status" value="1"/>
</dbReference>
<evidence type="ECO:0000313" key="6">
    <source>
        <dbReference type="EMBL" id="ORY13516.1"/>
    </source>
</evidence>
<dbReference type="InterPro" id="IPR012678">
    <property type="entry name" value="Ribosomal_uL23/eL15/eS24_sf"/>
</dbReference>
<dbReference type="InterPro" id="IPR013025">
    <property type="entry name" value="Ribosomal_uL23-like"/>
</dbReference>
<proteinExistence type="inferred from homology"/>
<keyword evidence="7" id="KW-1185">Reference proteome</keyword>
<gene>
    <name evidence="6" type="ORF">BCR34DRAFT_562034</name>
</gene>
<dbReference type="OrthoDB" id="275582at2759"/>
<comment type="caution">
    <text evidence="6">The sequence shown here is derived from an EMBL/GenBank/DDBJ whole genome shotgun (WGS) entry which is preliminary data.</text>
</comment>
<dbReference type="PANTHER" id="PTHR12059:SF5">
    <property type="entry name" value="LARGE RIBOSOMAL SUBUNIT PROTEIN UL23M"/>
    <property type="match status" value="1"/>
</dbReference>
<evidence type="ECO:0000256" key="1">
    <source>
        <dbReference type="ARBA" id="ARBA00006700"/>
    </source>
</evidence>
<keyword evidence="2" id="KW-0689">Ribosomal protein</keyword>
<dbReference type="GO" id="GO:0032543">
    <property type="term" value="P:mitochondrial translation"/>
    <property type="evidence" value="ECO:0007669"/>
    <property type="project" value="TreeGrafter"/>
</dbReference>
<dbReference type="GO" id="GO:0003735">
    <property type="term" value="F:structural constituent of ribosome"/>
    <property type="evidence" value="ECO:0007669"/>
    <property type="project" value="InterPro"/>
</dbReference>
<keyword evidence="5" id="KW-0175">Coiled coil</keyword>
<accession>A0A1Y1ZTE6</accession>